<feature type="compositionally biased region" description="Polar residues" evidence="1">
    <location>
        <begin position="30"/>
        <end position="40"/>
    </location>
</feature>
<evidence type="ECO:0000256" key="1">
    <source>
        <dbReference type="SAM" id="MobiDB-lite"/>
    </source>
</evidence>
<dbReference type="AlphaFoldDB" id="A0A8H3F8J8"/>
<keyword evidence="4" id="KW-1185">Reference proteome</keyword>
<sequence length="197" mass="22065">MRAFLGLYIDSALLLLNFISYASSVPRGDTYSSTDKSQGSAILPHHPSSRGSYRTHHVSIKPADVLIKRDDDDDLRVRWINIVSGSVPIAAAAHSLQMFYNAILFNTLTQWCTQPPQQVMVMTMGRLQLTMKIVVGSGVRQGIPWAFVRNFVRNMLAMTAMGFTGTYDMVYVRVNDLFPSAPANIGVEVHLRFLWNI</sequence>
<protein>
    <submittedName>
        <fullName evidence="3">Uncharacterized protein</fullName>
    </submittedName>
</protein>
<feature type="signal peptide" evidence="2">
    <location>
        <begin position="1"/>
        <end position="24"/>
    </location>
</feature>
<dbReference type="OrthoDB" id="10396316at2759"/>
<gene>
    <name evidence="3" type="ORF">IMSHALPRED_003009</name>
</gene>
<feature type="region of interest" description="Disordered" evidence="1">
    <location>
        <begin position="30"/>
        <end position="54"/>
    </location>
</feature>
<organism evidence="3 4">
    <name type="scientific">Imshaugia aleurites</name>
    <dbReference type="NCBI Taxonomy" id="172621"/>
    <lineage>
        <taxon>Eukaryota</taxon>
        <taxon>Fungi</taxon>
        <taxon>Dikarya</taxon>
        <taxon>Ascomycota</taxon>
        <taxon>Pezizomycotina</taxon>
        <taxon>Lecanoromycetes</taxon>
        <taxon>OSLEUM clade</taxon>
        <taxon>Lecanoromycetidae</taxon>
        <taxon>Lecanorales</taxon>
        <taxon>Lecanorineae</taxon>
        <taxon>Parmeliaceae</taxon>
        <taxon>Imshaugia</taxon>
    </lineage>
</organism>
<feature type="chain" id="PRO_5034929794" evidence="2">
    <location>
        <begin position="25"/>
        <end position="197"/>
    </location>
</feature>
<evidence type="ECO:0000256" key="2">
    <source>
        <dbReference type="SAM" id="SignalP"/>
    </source>
</evidence>
<comment type="caution">
    <text evidence="3">The sequence shown here is derived from an EMBL/GenBank/DDBJ whole genome shotgun (WGS) entry which is preliminary data.</text>
</comment>
<evidence type="ECO:0000313" key="3">
    <source>
        <dbReference type="EMBL" id="CAF9916206.1"/>
    </source>
</evidence>
<accession>A0A8H3F8J8</accession>
<dbReference type="Proteomes" id="UP000664534">
    <property type="component" value="Unassembled WGS sequence"/>
</dbReference>
<proteinExistence type="predicted"/>
<keyword evidence="2" id="KW-0732">Signal</keyword>
<reference evidence="3" key="1">
    <citation type="submission" date="2021-03" db="EMBL/GenBank/DDBJ databases">
        <authorList>
            <person name="Tagirdzhanova G."/>
        </authorList>
    </citation>
    <scope>NUCLEOTIDE SEQUENCE</scope>
</reference>
<evidence type="ECO:0000313" key="4">
    <source>
        <dbReference type="Proteomes" id="UP000664534"/>
    </source>
</evidence>
<name>A0A8H3F8J8_9LECA</name>
<dbReference type="EMBL" id="CAJPDT010000016">
    <property type="protein sequence ID" value="CAF9916206.1"/>
    <property type="molecule type" value="Genomic_DNA"/>
</dbReference>